<dbReference type="EMBL" id="LN831776">
    <property type="protein sequence ID" value="CQR57783.1"/>
    <property type="molecule type" value="Genomic_DNA"/>
</dbReference>
<keyword evidence="4 5" id="KW-0472">Membrane</keyword>
<evidence type="ECO:0000256" key="4">
    <source>
        <dbReference type="ARBA" id="ARBA00023136"/>
    </source>
</evidence>
<keyword evidence="2 5" id="KW-0812">Transmembrane</keyword>
<dbReference type="Proteomes" id="UP000033163">
    <property type="component" value="Chromosome I"/>
</dbReference>
<evidence type="ECO:0000256" key="3">
    <source>
        <dbReference type="ARBA" id="ARBA00022989"/>
    </source>
</evidence>
<dbReference type="PATRIC" id="fig|1073571.4.peg.5781"/>
<name>A0A0E3WIX2_9BACL</name>
<evidence type="ECO:0000256" key="1">
    <source>
        <dbReference type="ARBA" id="ARBA00004167"/>
    </source>
</evidence>
<evidence type="ECO:0000313" key="7">
    <source>
        <dbReference type="Proteomes" id="UP000033163"/>
    </source>
</evidence>
<dbReference type="AlphaFoldDB" id="A0A0E3WIX2"/>
<dbReference type="HOGENOM" id="CLU_059329_0_0_9"/>
<dbReference type="InterPro" id="IPR007343">
    <property type="entry name" value="Uncharacterised_pept_Zn_put"/>
</dbReference>
<reference evidence="7" key="1">
    <citation type="submission" date="2015-03" db="EMBL/GenBank/DDBJ databases">
        <authorList>
            <person name="Wibberg D."/>
        </authorList>
    </citation>
    <scope>NUCLEOTIDE SEQUENCE [LARGE SCALE GENOMIC DNA]</scope>
</reference>
<protein>
    <recommendedName>
        <fullName evidence="8">Metalloprotease</fullName>
    </recommendedName>
</protein>
<dbReference type="KEGG" id="pri:PRIO_5394"/>
<keyword evidence="3 5" id="KW-1133">Transmembrane helix</keyword>
<dbReference type="PANTHER" id="PTHR30168">
    <property type="entry name" value="PUTATIVE MEMBRANE PROTEIN YPFJ"/>
    <property type="match status" value="1"/>
</dbReference>
<gene>
    <name evidence="6" type="primary">ypfJ</name>
    <name evidence="6" type="ORF">PRIO_5394</name>
</gene>
<comment type="subcellular location">
    <subcellularLocation>
        <location evidence="1">Membrane</location>
        <topology evidence="1">Single-pass membrane protein</topology>
    </subcellularLocation>
</comment>
<dbReference type="RefSeq" id="WP_020426928.1">
    <property type="nucleotide sequence ID" value="NZ_AGBD01000263.1"/>
</dbReference>
<feature type="transmembrane region" description="Helical" evidence="5">
    <location>
        <begin position="21"/>
        <end position="41"/>
    </location>
</feature>
<evidence type="ECO:0000256" key="2">
    <source>
        <dbReference type="ARBA" id="ARBA00022692"/>
    </source>
</evidence>
<dbReference type="PANTHER" id="PTHR30168:SF0">
    <property type="entry name" value="INNER MEMBRANE PROTEIN"/>
    <property type="match status" value="1"/>
</dbReference>
<dbReference type="Pfam" id="PF04228">
    <property type="entry name" value="Zn_peptidase"/>
    <property type="match status" value="1"/>
</dbReference>
<sequence>MKWQGRRGSSNVEDRRGMGGGGKLVGGGISGIIIVVIVTLLSGGNIGDILGGITSGGTQSSAPYEQMAQEKELADFVSVVLADTEDVWSEVFQEEGMTYQDPTLVLYTGSVDSACGTATSAVGPFYCPGDAKLYIDLSFYDELQQRFQAPGDFAMAYVVAHEVGHHVQTLLGTTKKLDSLRQSLSETEYNKYQVRFELQADYLAGVWAKHAQGMNLLEEGDLEEALTAASAVGDDTIQKQAQGYAVPDSFTHGTSEQRKRWFYKGFNSGTIEGGDTFNAAEL</sequence>
<accession>A0A0E3WIX2</accession>
<dbReference type="GO" id="GO:0016020">
    <property type="term" value="C:membrane"/>
    <property type="evidence" value="ECO:0007669"/>
    <property type="project" value="UniProtKB-SubCell"/>
</dbReference>
<evidence type="ECO:0008006" key="8">
    <source>
        <dbReference type="Google" id="ProtNLM"/>
    </source>
</evidence>
<organism evidence="6 7">
    <name type="scientific">Paenibacillus riograndensis SBR5</name>
    <dbReference type="NCBI Taxonomy" id="1073571"/>
    <lineage>
        <taxon>Bacteria</taxon>
        <taxon>Bacillati</taxon>
        <taxon>Bacillota</taxon>
        <taxon>Bacilli</taxon>
        <taxon>Bacillales</taxon>
        <taxon>Paenibacillaceae</taxon>
        <taxon>Paenibacillus</taxon>
        <taxon>Paenibacillus sonchi group</taxon>
    </lineage>
</organism>
<evidence type="ECO:0000256" key="5">
    <source>
        <dbReference type="SAM" id="Phobius"/>
    </source>
</evidence>
<evidence type="ECO:0000313" key="6">
    <source>
        <dbReference type="EMBL" id="CQR57783.1"/>
    </source>
</evidence>
<proteinExistence type="predicted"/>